<accession>A0A7X0TZV0</accession>
<feature type="chain" id="PRO_5031071733" evidence="1">
    <location>
        <begin position="24"/>
        <end position="163"/>
    </location>
</feature>
<protein>
    <submittedName>
        <fullName evidence="2">Uncharacterized protein</fullName>
    </submittedName>
</protein>
<dbReference type="EMBL" id="JACHMI010000001">
    <property type="protein sequence ID" value="MBB6549961.1"/>
    <property type="molecule type" value="Genomic_DNA"/>
</dbReference>
<evidence type="ECO:0000313" key="2">
    <source>
        <dbReference type="EMBL" id="MBB6549961.1"/>
    </source>
</evidence>
<gene>
    <name evidence="2" type="ORF">HD593_004756</name>
</gene>
<keyword evidence="3" id="KW-1185">Reference proteome</keyword>
<feature type="signal peptide" evidence="1">
    <location>
        <begin position="1"/>
        <end position="23"/>
    </location>
</feature>
<reference evidence="2 3" key="1">
    <citation type="submission" date="2020-08" db="EMBL/GenBank/DDBJ databases">
        <title>Sequencing the genomes of 1000 actinobacteria strains.</title>
        <authorList>
            <person name="Klenk H.-P."/>
        </authorList>
    </citation>
    <scope>NUCLEOTIDE SEQUENCE [LARGE SCALE GENOMIC DNA]</scope>
    <source>
        <strain evidence="2 3">DSM 43768</strain>
    </source>
</reference>
<dbReference type="RefSeq" id="WP_185104310.1">
    <property type="nucleotide sequence ID" value="NZ_BAAAXY010000049.1"/>
</dbReference>
<sequence length="163" mass="16705">MKKLLVALLAGGALAATAAPALAAAKEPALGPYGYGPVKLGMSAAKARATGKIVLKLPAGAGLCSGWNLRAHPAGKGRVGLYISRKAGVAVILAQKGMRTPRGIGLGSSVRQVRKAYPGLRTSPSGVAYTAVPGNPKAYYAFLYSNGKVRELAFGLDRQDCIN</sequence>
<evidence type="ECO:0000256" key="1">
    <source>
        <dbReference type="SAM" id="SignalP"/>
    </source>
</evidence>
<comment type="caution">
    <text evidence="2">The sequence shown here is derived from an EMBL/GenBank/DDBJ whole genome shotgun (WGS) entry which is preliminary data.</text>
</comment>
<organism evidence="2 3">
    <name type="scientific">Nonomuraea rubra</name>
    <dbReference type="NCBI Taxonomy" id="46180"/>
    <lineage>
        <taxon>Bacteria</taxon>
        <taxon>Bacillati</taxon>
        <taxon>Actinomycetota</taxon>
        <taxon>Actinomycetes</taxon>
        <taxon>Streptosporangiales</taxon>
        <taxon>Streptosporangiaceae</taxon>
        <taxon>Nonomuraea</taxon>
    </lineage>
</organism>
<evidence type="ECO:0000313" key="3">
    <source>
        <dbReference type="Proteomes" id="UP000565579"/>
    </source>
</evidence>
<keyword evidence="1" id="KW-0732">Signal</keyword>
<proteinExistence type="predicted"/>
<dbReference type="Proteomes" id="UP000565579">
    <property type="component" value="Unassembled WGS sequence"/>
</dbReference>
<dbReference type="AlphaFoldDB" id="A0A7X0TZV0"/>
<name>A0A7X0TZV0_9ACTN</name>